<reference evidence="1 2" key="1">
    <citation type="journal article" date="2012" name="Science">
        <title>The Paleozoic origin of enzymatic lignin decomposition reconstructed from 31 fungal genomes.</title>
        <authorList>
            <person name="Floudas D."/>
            <person name="Binder M."/>
            <person name="Riley R."/>
            <person name="Barry K."/>
            <person name="Blanchette R.A."/>
            <person name="Henrissat B."/>
            <person name="Martinez A.T."/>
            <person name="Otillar R."/>
            <person name="Spatafora J.W."/>
            <person name="Yadav J.S."/>
            <person name="Aerts A."/>
            <person name="Benoit I."/>
            <person name="Boyd A."/>
            <person name="Carlson A."/>
            <person name="Copeland A."/>
            <person name="Coutinho P.M."/>
            <person name="de Vries R.P."/>
            <person name="Ferreira P."/>
            <person name="Findley K."/>
            <person name="Foster B."/>
            <person name="Gaskell J."/>
            <person name="Glotzer D."/>
            <person name="Gorecki P."/>
            <person name="Heitman J."/>
            <person name="Hesse C."/>
            <person name="Hori C."/>
            <person name="Igarashi K."/>
            <person name="Jurgens J.A."/>
            <person name="Kallen N."/>
            <person name="Kersten P."/>
            <person name="Kohler A."/>
            <person name="Kuees U."/>
            <person name="Kumar T.K.A."/>
            <person name="Kuo A."/>
            <person name="LaButti K."/>
            <person name="Larrondo L.F."/>
            <person name="Lindquist E."/>
            <person name="Ling A."/>
            <person name="Lombard V."/>
            <person name="Lucas S."/>
            <person name="Lundell T."/>
            <person name="Martin R."/>
            <person name="McLaughlin D.J."/>
            <person name="Morgenstern I."/>
            <person name="Morin E."/>
            <person name="Murat C."/>
            <person name="Nagy L.G."/>
            <person name="Nolan M."/>
            <person name="Ohm R.A."/>
            <person name="Patyshakuliyeva A."/>
            <person name="Rokas A."/>
            <person name="Ruiz-Duenas F.J."/>
            <person name="Sabat G."/>
            <person name="Salamov A."/>
            <person name="Samejima M."/>
            <person name="Schmutz J."/>
            <person name="Slot J.C."/>
            <person name="St John F."/>
            <person name="Stenlid J."/>
            <person name="Sun H."/>
            <person name="Sun S."/>
            <person name="Syed K."/>
            <person name="Tsang A."/>
            <person name="Wiebenga A."/>
            <person name="Young D."/>
            <person name="Pisabarro A."/>
            <person name="Eastwood D.C."/>
            <person name="Martin F."/>
            <person name="Cullen D."/>
            <person name="Grigoriev I.V."/>
            <person name="Hibbett D.S."/>
        </authorList>
    </citation>
    <scope>NUCLEOTIDE SEQUENCE [LARGE SCALE GENOMIC DNA]</scope>
    <source>
        <strain evidence="1 2">MD-104</strain>
    </source>
</reference>
<evidence type="ECO:0000313" key="1">
    <source>
        <dbReference type="EMBL" id="PCH35184.1"/>
    </source>
</evidence>
<keyword evidence="2" id="KW-1185">Reference proteome</keyword>
<dbReference type="EMBL" id="KB467843">
    <property type="protein sequence ID" value="PCH35184.1"/>
    <property type="molecule type" value="Genomic_DNA"/>
</dbReference>
<organism evidence="1 2">
    <name type="scientific">Wolfiporia cocos (strain MD-104)</name>
    <name type="common">Brown rot fungus</name>
    <dbReference type="NCBI Taxonomy" id="742152"/>
    <lineage>
        <taxon>Eukaryota</taxon>
        <taxon>Fungi</taxon>
        <taxon>Dikarya</taxon>
        <taxon>Basidiomycota</taxon>
        <taxon>Agaricomycotina</taxon>
        <taxon>Agaricomycetes</taxon>
        <taxon>Polyporales</taxon>
        <taxon>Phaeolaceae</taxon>
        <taxon>Wolfiporia</taxon>
    </lineage>
</organism>
<proteinExistence type="predicted"/>
<protein>
    <submittedName>
        <fullName evidence="1">Uncharacterized protein</fullName>
    </submittedName>
</protein>
<accession>A0A2H3JEQ9</accession>
<sequence length="131" mass="14201">AIFCLLHAHTRITSALKSAICTLPRCSRAPIAFSSPPSPGIWAFNRFTCKLPSLTCWRLSLFFTQIAVHILSTGTDLSASNGYTTVTVSSASGRDRYNKPNVSCLLTTLNTSTWITSTLSFPLLTQSPSIC</sequence>
<gene>
    <name evidence="1" type="ORF">WOLCODRAFT_139786</name>
</gene>
<dbReference type="AlphaFoldDB" id="A0A2H3JEQ9"/>
<evidence type="ECO:0000313" key="2">
    <source>
        <dbReference type="Proteomes" id="UP000218811"/>
    </source>
</evidence>
<dbReference type="Proteomes" id="UP000218811">
    <property type="component" value="Unassembled WGS sequence"/>
</dbReference>
<feature type="non-terminal residue" evidence="1">
    <location>
        <position position="1"/>
    </location>
</feature>
<name>A0A2H3JEQ9_WOLCO</name>